<protein>
    <submittedName>
        <fullName evidence="2">Uncharacterized protein</fullName>
    </submittedName>
</protein>
<dbReference type="PANTHER" id="PTHR31993:SF5">
    <property type="entry name" value="UBA-LIKE DOMAIN-CONTAINING PROTEIN 1"/>
    <property type="match status" value="1"/>
</dbReference>
<accession>A0AAZ3SIY9</accession>
<feature type="compositionally biased region" description="Polar residues" evidence="1">
    <location>
        <begin position="210"/>
        <end position="222"/>
    </location>
</feature>
<organism evidence="2 3">
    <name type="scientific">Oncorhynchus tshawytscha</name>
    <name type="common">Chinook salmon</name>
    <name type="synonym">Salmo tshawytscha</name>
    <dbReference type="NCBI Taxonomy" id="74940"/>
    <lineage>
        <taxon>Eukaryota</taxon>
        <taxon>Metazoa</taxon>
        <taxon>Chordata</taxon>
        <taxon>Craniata</taxon>
        <taxon>Vertebrata</taxon>
        <taxon>Euteleostomi</taxon>
        <taxon>Actinopterygii</taxon>
        <taxon>Neopterygii</taxon>
        <taxon>Teleostei</taxon>
        <taxon>Protacanthopterygii</taxon>
        <taxon>Salmoniformes</taxon>
        <taxon>Salmonidae</taxon>
        <taxon>Salmoninae</taxon>
        <taxon>Oncorhynchus</taxon>
    </lineage>
</organism>
<name>A0AAZ3SIY9_ONCTS</name>
<reference evidence="2" key="2">
    <citation type="submission" date="2025-08" db="UniProtKB">
        <authorList>
            <consortium name="Ensembl"/>
        </authorList>
    </citation>
    <scope>IDENTIFICATION</scope>
</reference>
<proteinExistence type="predicted"/>
<dbReference type="PANTHER" id="PTHR31993">
    <property type="entry name" value="UBA-LIKE DOMAIN-CONTAINING PROTEIN 2"/>
    <property type="match status" value="1"/>
</dbReference>
<sequence>MRRRPSETASTSGTLAVRDCIKCLFSRNQYSIQSPSSNGRWWLVHSRSLRCGRFLRPLWTSRGPWRTPFVPYWIRDLERGAFSTSWTGWGMVRRRDAGFRWKMCCILLCCEISTVSIRIALRLALRVVPEMHTPANTPATPPNFPDALTMFSRLKASESFNASSPIASMATSPPQVNWAMGPSAPGQTQQGLWTSGQMPSQVPPPGWPQAVTQQASSEQASVTMEAER</sequence>
<reference evidence="2" key="3">
    <citation type="submission" date="2025-09" db="UniProtKB">
        <authorList>
            <consortium name="Ensembl"/>
        </authorList>
    </citation>
    <scope>IDENTIFICATION</scope>
</reference>
<keyword evidence="3" id="KW-1185">Reference proteome</keyword>
<evidence type="ECO:0000313" key="2">
    <source>
        <dbReference type="Ensembl" id="ENSOTSP00005153034.1"/>
    </source>
</evidence>
<dbReference type="AlphaFoldDB" id="A0AAZ3SIY9"/>
<feature type="compositionally biased region" description="Polar residues" evidence="1">
    <location>
        <begin position="185"/>
        <end position="200"/>
    </location>
</feature>
<dbReference type="GeneTree" id="ENSGT00390000008825"/>
<evidence type="ECO:0000256" key="1">
    <source>
        <dbReference type="SAM" id="MobiDB-lite"/>
    </source>
</evidence>
<dbReference type="InterPro" id="IPR039310">
    <property type="entry name" value="UBALD1/2"/>
</dbReference>
<dbReference type="Proteomes" id="UP000694402">
    <property type="component" value="Unassembled WGS sequence"/>
</dbReference>
<feature type="region of interest" description="Disordered" evidence="1">
    <location>
        <begin position="173"/>
        <end position="228"/>
    </location>
</feature>
<gene>
    <name evidence="2" type="primary">LOC112226071</name>
</gene>
<reference evidence="3" key="1">
    <citation type="journal article" date="2018" name="PLoS ONE">
        <title>Chinook salmon (Oncorhynchus tshawytscha) genome and transcriptome.</title>
        <authorList>
            <person name="Christensen K.A."/>
            <person name="Leong J.S."/>
            <person name="Sakhrani D."/>
            <person name="Biagi C.A."/>
            <person name="Minkley D.R."/>
            <person name="Withler R.E."/>
            <person name="Rondeau E.B."/>
            <person name="Koop B.F."/>
            <person name="Devlin R.H."/>
        </authorList>
    </citation>
    <scope>NUCLEOTIDE SEQUENCE [LARGE SCALE GENOMIC DNA]</scope>
</reference>
<evidence type="ECO:0000313" key="3">
    <source>
        <dbReference type="Proteomes" id="UP000694402"/>
    </source>
</evidence>
<dbReference type="Ensembl" id="ENSOTST00005188391.1">
    <property type="protein sequence ID" value="ENSOTSP00005153034.1"/>
    <property type="gene ID" value="ENSOTSG00005031864.2"/>
</dbReference>